<keyword evidence="10" id="KW-0460">Magnesium</keyword>
<evidence type="ECO:0000256" key="10">
    <source>
        <dbReference type="HAMAP-Rule" id="MF_00572"/>
    </source>
</evidence>
<keyword evidence="7 10" id="KW-0808">Transferase</keyword>
<feature type="binding site" evidence="10">
    <location>
        <position position="37"/>
    </location>
    <ligand>
        <name>Mg(2+)</name>
        <dbReference type="ChEBI" id="CHEBI:18420"/>
    </ligand>
</feature>
<dbReference type="SUPFAM" id="SSF89000">
    <property type="entry name" value="post-HMGL domain-like"/>
    <property type="match status" value="1"/>
</dbReference>
<name>A0ABP8B3J7_9ACTN</name>
<dbReference type="Gene3D" id="3.30.160.270">
    <property type="match status" value="1"/>
</dbReference>
<evidence type="ECO:0000256" key="3">
    <source>
        <dbReference type="ARBA" id="ARBA00009767"/>
    </source>
</evidence>
<dbReference type="Pfam" id="PF00682">
    <property type="entry name" value="HMGL-like"/>
    <property type="match status" value="1"/>
</dbReference>
<evidence type="ECO:0000256" key="1">
    <source>
        <dbReference type="ARBA" id="ARBA00000064"/>
    </source>
</evidence>
<dbReference type="Pfam" id="PF22615">
    <property type="entry name" value="IPMS_D2"/>
    <property type="match status" value="1"/>
</dbReference>
<dbReference type="NCBIfam" id="NF002991">
    <property type="entry name" value="PRK03739.1"/>
    <property type="match status" value="1"/>
</dbReference>
<dbReference type="EC" id="2.3.3.13" evidence="4 10"/>
<dbReference type="Proteomes" id="UP001501251">
    <property type="component" value="Unassembled WGS sequence"/>
</dbReference>
<dbReference type="Gene3D" id="3.20.20.70">
    <property type="entry name" value="Aldolase class I"/>
    <property type="match status" value="1"/>
</dbReference>
<feature type="binding site" evidence="10">
    <location>
        <position position="244"/>
    </location>
    <ligand>
        <name>Mg(2+)</name>
        <dbReference type="ChEBI" id="CHEBI:18420"/>
    </ligand>
</feature>
<dbReference type="CDD" id="cd07942">
    <property type="entry name" value="DRE_TIM_LeuA"/>
    <property type="match status" value="1"/>
</dbReference>
<dbReference type="PANTHER" id="PTHR46911">
    <property type="match status" value="1"/>
</dbReference>
<reference evidence="14" key="1">
    <citation type="journal article" date="2019" name="Int. J. Syst. Evol. Microbiol.">
        <title>The Global Catalogue of Microorganisms (GCM) 10K type strain sequencing project: providing services to taxonomists for standard genome sequencing and annotation.</title>
        <authorList>
            <consortium name="The Broad Institute Genomics Platform"/>
            <consortium name="The Broad Institute Genome Sequencing Center for Infectious Disease"/>
            <person name="Wu L."/>
            <person name="Ma J."/>
        </authorList>
    </citation>
    <scope>NUCLEOTIDE SEQUENCE [LARGE SCALE GENOMIC DNA]</scope>
    <source>
        <strain evidence="14">JCM 17388</strain>
    </source>
</reference>
<dbReference type="PANTHER" id="PTHR46911:SF1">
    <property type="entry name" value="2-ISOPROPYLMALATE SYNTHASE"/>
    <property type="match status" value="1"/>
</dbReference>
<comment type="similarity">
    <text evidence="3 10">Belongs to the alpha-IPM synthase/homocitrate synthase family. LeuA type 2 subfamily.</text>
</comment>
<comment type="catalytic activity">
    <reaction evidence="1 10">
        <text>3-methyl-2-oxobutanoate + acetyl-CoA + H2O = (2S)-2-isopropylmalate + CoA + H(+)</text>
        <dbReference type="Rhea" id="RHEA:21524"/>
        <dbReference type="ChEBI" id="CHEBI:1178"/>
        <dbReference type="ChEBI" id="CHEBI:11851"/>
        <dbReference type="ChEBI" id="CHEBI:15377"/>
        <dbReference type="ChEBI" id="CHEBI:15378"/>
        <dbReference type="ChEBI" id="CHEBI:57287"/>
        <dbReference type="ChEBI" id="CHEBI:57288"/>
        <dbReference type="EC" id="2.3.3.13"/>
    </reaction>
</comment>
<comment type="cofactor">
    <cofactor evidence="10">
        <name>Mg(2+)</name>
        <dbReference type="ChEBI" id="CHEBI:18420"/>
    </cofactor>
</comment>
<evidence type="ECO:0000256" key="5">
    <source>
        <dbReference type="ARBA" id="ARBA00022430"/>
    </source>
</evidence>
<keyword evidence="6 10" id="KW-0028">Amino-acid biosynthesis</keyword>
<dbReference type="RefSeq" id="WP_344920013.1">
    <property type="nucleotide sequence ID" value="NZ_BAABAQ010000008.1"/>
</dbReference>
<evidence type="ECO:0000259" key="12">
    <source>
        <dbReference type="PROSITE" id="PS50991"/>
    </source>
</evidence>
<keyword evidence="14" id="KW-1185">Reference proteome</keyword>
<sequence>MKISRYPAFPLVPLDDRRWPNAAVGAPPRWLSTDLRDGNQAMPRPMDLDRKLVLFELLVAMGYKEIEIGFPAASQDDHDFVRFLIERERIPDDVCVSVLTQARDELIERTVASLRGAPRALLHLYSATSPVMRRLVFGMDRDECRDLAVRGARLVVEHAGRLLDGCDLRFQYSPEHFQDTEPDFSLELCEAVMDVWQPGPDRPIILNFPTTVERSTPNVFADQIEWMHRNLSRREHLCLSVHPHNDRGTGVAAAELAVLAGAERVEGCLFGNGERAGNVCLVTLGLNLAAQGIDPGIDFTDLDRVRRVVEECTGLPVPPRHPYGGDLVFTAFSGGHQDAIKKAFDAMGREAARTGTDHALLPWEVPYLPVDPHDIGRTYEAVVRVTSQSGKAGPAYLLSSRYGFDLPRGLQIEFARVVQALTEGGRGEIAPERIREVFEEEYLRRAAPPFDVPGAVVVTLHIDGHGEGPGWTRAVAALRAAFQRGDVRIRVVRRIDEATEAAEAAEAPGGRVVVYAECELNGGDSDRGGDNGGGTVWGVGVGDDVAEAALAAVGSAVTRAATRGSATALPSGGGTSPGHGREHGTDSATIGGEYRPGLA</sequence>
<dbReference type="SMART" id="SM00917">
    <property type="entry name" value="LeuA_dimer"/>
    <property type="match status" value="1"/>
</dbReference>
<feature type="binding site" evidence="10">
    <location>
        <position position="278"/>
    </location>
    <ligand>
        <name>Mg(2+)</name>
        <dbReference type="ChEBI" id="CHEBI:18420"/>
    </ligand>
</feature>
<keyword evidence="8 10" id="KW-0479">Metal-binding</keyword>
<feature type="domain" description="Pyruvate carboxyltransferase" evidence="12">
    <location>
        <begin position="28"/>
        <end position="303"/>
    </location>
</feature>
<evidence type="ECO:0000256" key="11">
    <source>
        <dbReference type="SAM" id="MobiDB-lite"/>
    </source>
</evidence>
<dbReference type="InterPro" id="IPR005668">
    <property type="entry name" value="IPM_Synthase"/>
</dbReference>
<evidence type="ECO:0000313" key="13">
    <source>
        <dbReference type="EMBL" id="GAA4197047.1"/>
    </source>
</evidence>
<keyword evidence="5 10" id="KW-0432">Leucine biosynthesis</keyword>
<dbReference type="InterPro" id="IPR039371">
    <property type="entry name" value="LeuA_N_DRE-TIM"/>
</dbReference>
<dbReference type="InterPro" id="IPR000891">
    <property type="entry name" value="PYR_CT"/>
</dbReference>
<dbReference type="PROSITE" id="PS50991">
    <property type="entry name" value="PYR_CT"/>
    <property type="match status" value="1"/>
</dbReference>
<dbReference type="HAMAP" id="MF_00572">
    <property type="entry name" value="LeuA_type2"/>
    <property type="match status" value="1"/>
</dbReference>
<feature type="region of interest" description="Regulatory domain" evidence="10">
    <location>
        <begin position="445"/>
        <end position="599"/>
    </location>
</feature>
<dbReference type="InterPro" id="IPR013709">
    <property type="entry name" value="2-isopropylmalate_synth_dimer"/>
</dbReference>
<dbReference type="InterPro" id="IPR054692">
    <property type="entry name" value="LeuA-like_post-cat"/>
</dbReference>
<dbReference type="SUPFAM" id="SSF110921">
    <property type="entry name" value="2-isopropylmalate synthase LeuA, allosteric (dimerisation) domain"/>
    <property type="match status" value="1"/>
</dbReference>
<comment type="caution">
    <text evidence="13">The sequence shown here is derived from an EMBL/GenBank/DDBJ whole genome shotgun (WGS) entry which is preliminary data.</text>
</comment>
<dbReference type="PROSITE" id="PS00816">
    <property type="entry name" value="AIPM_HOMOCIT_SYNTH_2"/>
    <property type="match status" value="1"/>
</dbReference>
<comment type="pathway">
    <text evidence="2 10">Amino-acid biosynthesis; L-leucine biosynthesis; L-leucine from 3-methyl-2-oxobutanoate: step 1/4.</text>
</comment>
<dbReference type="SUPFAM" id="SSF51569">
    <property type="entry name" value="Aldolase"/>
    <property type="match status" value="1"/>
</dbReference>
<dbReference type="EMBL" id="BAABAQ010000008">
    <property type="protein sequence ID" value="GAA4197047.1"/>
    <property type="molecule type" value="Genomic_DNA"/>
</dbReference>
<evidence type="ECO:0000313" key="14">
    <source>
        <dbReference type="Proteomes" id="UP001501251"/>
    </source>
</evidence>
<dbReference type="PROSITE" id="PS00815">
    <property type="entry name" value="AIPM_HOMOCIT_SYNTH_1"/>
    <property type="match status" value="1"/>
</dbReference>
<accession>A0ABP8B3J7</accession>
<keyword evidence="10" id="KW-0963">Cytoplasm</keyword>
<evidence type="ECO:0000256" key="2">
    <source>
        <dbReference type="ARBA" id="ARBA00004689"/>
    </source>
</evidence>
<evidence type="ECO:0000256" key="7">
    <source>
        <dbReference type="ARBA" id="ARBA00022679"/>
    </source>
</evidence>
<feature type="binding site" evidence="10">
    <location>
        <position position="242"/>
    </location>
    <ligand>
        <name>Mg(2+)</name>
        <dbReference type="ChEBI" id="CHEBI:18420"/>
    </ligand>
</feature>
<evidence type="ECO:0000256" key="8">
    <source>
        <dbReference type="ARBA" id="ARBA00022723"/>
    </source>
</evidence>
<dbReference type="InterPro" id="IPR036230">
    <property type="entry name" value="LeuA_allosteric_dom_sf"/>
</dbReference>
<feature type="region of interest" description="Disordered" evidence="11">
    <location>
        <begin position="562"/>
        <end position="599"/>
    </location>
</feature>
<comment type="subcellular location">
    <subcellularLocation>
        <location evidence="10">Cytoplasm</location>
    </subcellularLocation>
</comment>
<organism evidence="13 14">
    <name type="scientific">Streptosporangium oxazolinicum</name>
    <dbReference type="NCBI Taxonomy" id="909287"/>
    <lineage>
        <taxon>Bacteria</taxon>
        <taxon>Bacillati</taxon>
        <taxon>Actinomycetota</taxon>
        <taxon>Actinomycetes</taxon>
        <taxon>Streptosporangiales</taxon>
        <taxon>Streptosporangiaceae</taxon>
        <taxon>Streptosporangium</taxon>
    </lineage>
</organism>
<comment type="subunit">
    <text evidence="10">Homodimer.</text>
</comment>
<evidence type="ECO:0000256" key="6">
    <source>
        <dbReference type="ARBA" id="ARBA00022605"/>
    </source>
</evidence>
<keyword evidence="9 10" id="KW-0100">Branched-chain amino acid biosynthesis</keyword>
<dbReference type="InterPro" id="IPR013785">
    <property type="entry name" value="Aldolase_TIM"/>
</dbReference>
<dbReference type="InterPro" id="IPR002034">
    <property type="entry name" value="AIPM/Hcit_synth_CS"/>
</dbReference>
<evidence type="ECO:0000256" key="9">
    <source>
        <dbReference type="ARBA" id="ARBA00023304"/>
    </source>
</evidence>
<protein>
    <recommendedName>
        <fullName evidence="4 10">2-isopropylmalate synthase</fullName>
        <ecNumber evidence="4 10">2.3.3.13</ecNumber>
    </recommendedName>
    <alternativeName>
        <fullName evidence="10">Alpha-IPM synthase</fullName>
    </alternativeName>
    <alternativeName>
        <fullName evidence="10">Alpha-isopropylmalate synthase</fullName>
    </alternativeName>
</protein>
<comment type="function">
    <text evidence="10">Catalyzes the condensation of the acetyl group of acetyl-CoA with 3-methyl-2-oxobutanoate (2-ketoisovalerate) to form 3-carboxy-3-hydroxy-4-methylpentanoate (2-isopropylmalate).</text>
</comment>
<evidence type="ECO:0000256" key="4">
    <source>
        <dbReference type="ARBA" id="ARBA00012973"/>
    </source>
</evidence>
<gene>
    <name evidence="13" type="primary">leuA_2</name>
    <name evidence="10" type="synonym">leuA</name>
    <name evidence="13" type="ORF">GCM10022252_45390</name>
</gene>
<proteinExistence type="inferred from homology"/>